<feature type="transmembrane region" description="Helical" evidence="1">
    <location>
        <begin position="13"/>
        <end position="33"/>
    </location>
</feature>
<name>A0AAV5WRP7_9BILA</name>
<dbReference type="Proteomes" id="UP001432322">
    <property type="component" value="Unassembled WGS sequence"/>
</dbReference>
<gene>
    <name evidence="2" type="ORF">PFISCL1PPCAC_24577</name>
</gene>
<keyword evidence="3" id="KW-1185">Reference proteome</keyword>
<feature type="transmembrane region" description="Helical" evidence="1">
    <location>
        <begin position="42"/>
        <end position="61"/>
    </location>
</feature>
<evidence type="ECO:0000313" key="3">
    <source>
        <dbReference type="Proteomes" id="UP001432322"/>
    </source>
</evidence>
<dbReference type="EMBL" id="BTSY01000006">
    <property type="protein sequence ID" value="GMT33280.1"/>
    <property type="molecule type" value="Genomic_DNA"/>
</dbReference>
<keyword evidence="1" id="KW-1133">Transmembrane helix</keyword>
<keyword evidence="1" id="KW-0812">Transmembrane</keyword>
<dbReference type="AlphaFoldDB" id="A0AAV5WRP7"/>
<proteinExistence type="predicted"/>
<accession>A0AAV5WRP7</accession>
<organism evidence="2 3">
    <name type="scientific">Pristionchus fissidentatus</name>
    <dbReference type="NCBI Taxonomy" id="1538716"/>
    <lineage>
        <taxon>Eukaryota</taxon>
        <taxon>Metazoa</taxon>
        <taxon>Ecdysozoa</taxon>
        <taxon>Nematoda</taxon>
        <taxon>Chromadorea</taxon>
        <taxon>Rhabditida</taxon>
        <taxon>Rhabditina</taxon>
        <taxon>Diplogasteromorpha</taxon>
        <taxon>Diplogasteroidea</taxon>
        <taxon>Neodiplogasteridae</taxon>
        <taxon>Pristionchus</taxon>
    </lineage>
</organism>
<feature type="non-terminal residue" evidence="2">
    <location>
        <position position="114"/>
    </location>
</feature>
<keyword evidence="1" id="KW-0472">Membrane</keyword>
<feature type="transmembrane region" description="Helical" evidence="1">
    <location>
        <begin position="81"/>
        <end position="98"/>
    </location>
</feature>
<evidence type="ECO:0000313" key="2">
    <source>
        <dbReference type="EMBL" id="GMT33280.1"/>
    </source>
</evidence>
<protein>
    <recommendedName>
        <fullName evidence="4">G protein-coupled receptor</fullName>
    </recommendedName>
</protein>
<evidence type="ECO:0008006" key="4">
    <source>
        <dbReference type="Google" id="ProtNLM"/>
    </source>
</evidence>
<sequence>MSSPVLGVDLYDVFVYVVLCTGLADLLIALWLIKEGKTSSSFPLLIVVYQTVFMTCHVFKIILRANHNIRLYIVVENTDDFAFWIVAATSFVVFHLEIKTTKKFQHPSFYENEL</sequence>
<evidence type="ECO:0000256" key="1">
    <source>
        <dbReference type="SAM" id="Phobius"/>
    </source>
</evidence>
<reference evidence="2" key="1">
    <citation type="submission" date="2023-10" db="EMBL/GenBank/DDBJ databases">
        <title>Genome assembly of Pristionchus species.</title>
        <authorList>
            <person name="Yoshida K."/>
            <person name="Sommer R.J."/>
        </authorList>
    </citation>
    <scope>NUCLEOTIDE SEQUENCE</scope>
    <source>
        <strain evidence="2">RS5133</strain>
    </source>
</reference>
<comment type="caution">
    <text evidence="2">The sequence shown here is derived from an EMBL/GenBank/DDBJ whole genome shotgun (WGS) entry which is preliminary data.</text>
</comment>